<evidence type="ECO:0000256" key="3">
    <source>
        <dbReference type="ARBA" id="ARBA00022670"/>
    </source>
</evidence>
<keyword evidence="4 19" id="KW-0328">Glycosyltransferase</keyword>
<dbReference type="InterPro" id="IPR036950">
    <property type="entry name" value="PBP_transglycosylase"/>
</dbReference>
<keyword evidence="11" id="KW-0472">Membrane</keyword>
<dbReference type="EMBL" id="CADCWP010000123">
    <property type="protein sequence ID" value="CAA9571158.1"/>
    <property type="molecule type" value="Genomic_DNA"/>
</dbReference>
<dbReference type="AlphaFoldDB" id="A0A6J4V9N6"/>
<dbReference type="GO" id="GO:0016020">
    <property type="term" value="C:membrane"/>
    <property type="evidence" value="ECO:0007669"/>
    <property type="project" value="UniProtKB-SubCell"/>
</dbReference>
<feature type="domain" description="Glycosyl transferase family 51" evidence="18">
    <location>
        <begin position="68"/>
        <end position="235"/>
    </location>
</feature>
<keyword evidence="13" id="KW-0961">Cell wall biogenesis/degradation</keyword>
<evidence type="ECO:0000313" key="19">
    <source>
        <dbReference type="EMBL" id="CAA9571158.1"/>
    </source>
</evidence>
<dbReference type="EC" id="2.4.99.28" evidence="14"/>
<dbReference type="PANTHER" id="PTHR32282:SF27">
    <property type="entry name" value="PENICILLIN-BINDING PROTEIN 1A"/>
    <property type="match status" value="1"/>
</dbReference>
<evidence type="ECO:0000256" key="11">
    <source>
        <dbReference type="ARBA" id="ARBA00023136"/>
    </source>
</evidence>
<comment type="catalytic activity">
    <reaction evidence="15">
        <text>[GlcNAc-(1-&gt;4)-Mur2Ac(oyl-L-Ala-gamma-D-Glu-L-Lys-D-Ala-D-Ala)](n)-di-trans,octa-cis-undecaprenyl diphosphate + beta-D-GlcNAc-(1-&gt;4)-Mur2Ac(oyl-L-Ala-gamma-D-Glu-L-Lys-D-Ala-D-Ala)-di-trans,octa-cis-undecaprenyl diphosphate = [GlcNAc-(1-&gt;4)-Mur2Ac(oyl-L-Ala-gamma-D-Glu-L-Lys-D-Ala-D-Ala)](n+1)-di-trans,octa-cis-undecaprenyl diphosphate + di-trans,octa-cis-undecaprenyl diphosphate + H(+)</text>
        <dbReference type="Rhea" id="RHEA:23708"/>
        <dbReference type="Rhea" id="RHEA-COMP:9602"/>
        <dbReference type="Rhea" id="RHEA-COMP:9603"/>
        <dbReference type="ChEBI" id="CHEBI:15378"/>
        <dbReference type="ChEBI" id="CHEBI:58405"/>
        <dbReference type="ChEBI" id="CHEBI:60033"/>
        <dbReference type="ChEBI" id="CHEBI:78435"/>
        <dbReference type="EC" id="2.4.99.28"/>
    </reaction>
</comment>
<evidence type="ECO:0000259" key="18">
    <source>
        <dbReference type="Pfam" id="PF00912"/>
    </source>
</evidence>
<name>A0A6J4V9N6_9DEIN</name>
<feature type="region of interest" description="Disordered" evidence="16">
    <location>
        <begin position="720"/>
        <end position="772"/>
    </location>
</feature>
<dbReference type="Gene3D" id="3.40.710.10">
    <property type="entry name" value="DD-peptidase/beta-lactamase superfamily"/>
    <property type="match status" value="1"/>
</dbReference>
<feature type="compositionally biased region" description="Acidic residues" evidence="16">
    <location>
        <begin position="754"/>
        <end position="764"/>
    </location>
</feature>
<keyword evidence="3" id="KW-0645">Protease</keyword>
<keyword evidence="9" id="KW-0573">Peptidoglycan synthesis</keyword>
<dbReference type="SUPFAM" id="SSF53955">
    <property type="entry name" value="Lysozyme-like"/>
    <property type="match status" value="1"/>
</dbReference>
<dbReference type="PANTHER" id="PTHR32282">
    <property type="entry name" value="BINDING PROTEIN TRANSPEPTIDASE, PUTATIVE-RELATED"/>
    <property type="match status" value="1"/>
</dbReference>
<dbReference type="GO" id="GO:0008658">
    <property type="term" value="F:penicillin binding"/>
    <property type="evidence" value="ECO:0007669"/>
    <property type="project" value="InterPro"/>
</dbReference>
<dbReference type="GO" id="GO:0006508">
    <property type="term" value="P:proteolysis"/>
    <property type="evidence" value="ECO:0007669"/>
    <property type="project" value="UniProtKB-KW"/>
</dbReference>
<evidence type="ECO:0000256" key="10">
    <source>
        <dbReference type="ARBA" id="ARBA00022989"/>
    </source>
</evidence>
<protein>
    <recommendedName>
        <fullName evidence="14">peptidoglycan glycosyltransferase</fullName>
        <ecNumber evidence="14">2.4.99.28</ecNumber>
    </recommendedName>
</protein>
<proteinExistence type="predicted"/>
<dbReference type="InterPro" id="IPR001460">
    <property type="entry name" value="PCN-bd_Tpept"/>
</dbReference>
<keyword evidence="12" id="KW-0511">Multifunctional enzyme</keyword>
<dbReference type="InterPro" id="IPR050396">
    <property type="entry name" value="Glycosyltr_51/Transpeptidase"/>
</dbReference>
<sequence length="772" mass="83652">MVQGLFLLVLTVVLSVAALLGASAFKWASELPPVSAIEGLEYTATSQFFDASGQVIGTILPAAGTGGATTNRTVVTLDKVAPPVLWAIVSSEDDQFFQHYGFDTLALLRATYEEFLGGGGRGGSTLTTQVVKNTLLTDLASERSLERKFKEVMLAVELERRLTKAEILQQYLNVVYWGKNFYGIHAAAEAYFNKDPLELTLAEGLYLARLLPAPELNYEDFISTRRTIKVVLGNMVERGVVSQDAADRAWRQPLEPTGWRVRYNAVGETVGEPERTAEQPRVSTTVASDLNKHVAFAVRNEVERLFPGQLFRAGGLRIYTTIDSQAQEAANKAARDEDSHLPEGAQLALVSLDPATGGVLAMVGGRQGAAETGDSFNRATSARRQPGSSFKPIVVATALEEGGYTQASLIADTKTSFAQDGQPAWLPRNHDDAFDGLATLRSHLDRSRNIPMVKLVEAVTPQAVVTRASQLGYDDLRPVPAIALGSFEVTPLEHASALGAFANGGVHVEPHLIERVTDADGNVLFEAAPRRTEVWSETTAYLMLDMLRGNVVDRDPYGLSNRAQLSGRWVGGKTGTTNDERDIWFVGLTPETVSAVWIGYDEPRPIPEAMPNGEQIGSSRQPVWIWKRFAEEALAGKASRTLQAPRSVVFEKVNLSTGVPSAQGTRVAFARGTQPGAAGREVASYLNISVPIDTRTKTRASASTPREYLEWREISPNEVPRFAQPLPIGVDQPEGVQDGAQSSDAPTPALPGTEPDESADDEDGVGWLDWNN</sequence>
<evidence type="ECO:0000256" key="1">
    <source>
        <dbReference type="ARBA" id="ARBA00004370"/>
    </source>
</evidence>
<evidence type="ECO:0000256" key="9">
    <source>
        <dbReference type="ARBA" id="ARBA00022984"/>
    </source>
</evidence>
<evidence type="ECO:0000256" key="14">
    <source>
        <dbReference type="ARBA" id="ARBA00044770"/>
    </source>
</evidence>
<evidence type="ECO:0000256" key="2">
    <source>
        <dbReference type="ARBA" id="ARBA00022645"/>
    </source>
</evidence>
<dbReference type="GO" id="GO:0009252">
    <property type="term" value="P:peptidoglycan biosynthetic process"/>
    <property type="evidence" value="ECO:0007669"/>
    <property type="project" value="UniProtKB-KW"/>
</dbReference>
<dbReference type="InterPro" id="IPR023346">
    <property type="entry name" value="Lysozyme-like_dom_sf"/>
</dbReference>
<evidence type="ECO:0000256" key="13">
    <source>
        <dbReference type="ARBA" id="ARBA00023316"/>
    </source>
</evidence>
<keyword evidence="10" id="KW-1133">Transmembrane helix</keyword>
<accession>A0A6J4V9N6</accession>
<dbReference type="GO" id="GO:0004180">
    <property type="term" value="F:carboxypeptidase activity"/>
    <property type="evidence" value="ECO:0007669"/>
    <property type="project" value="UniProtKB-KW"/>
</dbReference>
<comment type="subcellular location">
    <subcellularLocation>
        <location evidence="1">Membrane</location>
    </subcellularLocation>
</comment>
<dbReference type="GO" id="GO:0008360">
    <property type="term" value="P:regulation of cell shape"/>
    <property type="evidence" value="ECO:0007669"/>
    <property type="project" value="UniProtKB-KW"/>
</dbReference>
<evidence type="ECO:0000256" key="8">
    <source>
        <dbReference type="ARBA" id="ARBA00022960"/>
    </source>
</evidence>
<evidence type="ECO:0000256" key="7">
    <source>
        <dbReference type="ARBA" id="ARBA00022801"/>
    </source>
</evidence>
<keyword evidence="2" id="KW-0121">Carboxypeptidase</keyword>
<evidence type="ECO:0000256" key="12">
    <source>
        <dbReference type="ARBA" id="ARBA00023268"/>
    </source>
</evidence>
<dbReference type="GO" id="GO:0071555">
    <property type="term" value="P:cell wall organization"/>
    <property type="evidence" value="ECO:0007669"/>
    <property type="project" value="UniProtKB-KW"/>
</dbReference>
<evidence type="ECO:0000259" key="17">
    <source>
        <dbReference type="Pfam" id="PF00905"/>
    </source>
</evidence>
<dbReference type="InterPro" id="IPR001264">
    <property type="entry name" value="Glyco_trans_51"/>
</dbReference>
<keyword evidence="7 19" id="KW-0378">Hydrolase</keyword>
<dbReference type="Pfam" id="PF00905">
    <property type="entry name" value="Transpeptidase"/>
    <property type="match status" value="1"/>
</dbReference>
<reference evidence="19" key="1">
    <citation type="submission" date="2020-02" db="EMBL/GenBank/DDBJ databases">
        <authorList>
            <person name="Meier V. D."/>
        </authorList>
    </citation>
    <scope>NUCLEOTIDE SEQUENCE</scope>
    <source>
        <strain evidence="19">AVDCRST_MAG86</strain>
    </source>
</reference>
<evidence type="ECO:0000256" key="15">
    <source>
        <dbReference type="ARBA" id="ARBA00049902"/>
    </source>
</evidence>
<feature type="domain" description="Penicillin-binding protein transpeptidase" evidence="17">
    <location>
        <begin position="349"/>
        <end position="591"/>
    </location>
</feature>
<evidence type="ECO:0000256" key="4">
    <source>
        <dbReference type="ARBA" id="ARBA00022676"/>
    </source>
</evidence>
<evidence type="ECO:0000256" key="6">
    <source>
        <dbReference type="ARBA" id="ARBA00022692"/>
    </source>
</evidence>
<evidence type="ECO:0000256" key="16">
    <source>
        <dbReference type="SAM" id="MobiDB-lite"/>
    </source>
</evidence>
<dbReference type="GO" id="GO:0030288">
    <property type="term" value="C:outer membrane-bounded periplasmic space"/>
    <property type="evidence" value="ECO:0007669"/>
    <property type="project" value="TreeGrafter"/>
</dbReference>
<gene>
    <name evidence="19" type="ORF">AVDCRST_MAG86-1672</name>
</gene>
<organism evidence="19">
    <name type="scientific">uncultured Truepera sp</name>
    <dbReference type="NCBI Taxonomy" id="543023"/>
    <lineage>
        <taxon>Bacteria</taxon>
        <taxon>Thermotogati</taxon>
        <taxon>Deinococcota</taxon>
        <taxon>Deinococci</taxon>
        <taxon>Trueperales</taxon>
        <taxon>Trueperaceae</taxon>
        <taxon>Truepera</taxon>
        <taxon>environmental samples</taxon>
    </lineage>
</organism>
<dbReference type="InterPro" id="IPR012338">
    <property type="entry name" value="Beta-lactam/transpept-like"/>
</dbReference>
<keyword evidence="8" id="KW-0133">Cell shape</keyword>
<dbReference type="SUPFAM" id="SSF56601">
    <property type="entry name" value="beta-lactamase/transpeptidase-like"/>
    <property type="match status" value="1"/>
</dbReference>
<keyword evidence="6" id="KW-0812">Transmembrane</keyword>
<dbReference type="Gene3D" id="1.10.3810.10">
    <property type="entry name" value="Biosynthetic peptidoglycan transglycosylase-like"/>
    <property type="match status" value="1"/>
</dbReference>
<dbReference type="GO" id="GO:0008955">
    <property type="term" value="F:peptidoglycan glycosyltransferase activity"/>
    <property type="evidence" value="ECO:0007669"/>
    <property type="project" value="UniProtKB-EC"/>
</dbReference>
<dbReference type="Pfam" id="PF00912">
    <property type="entry name" value="Transgly"/>
    <property type="match status" value="1"/>
</dbReference>
<keyword evidence="5 19" id="KW-0808">Transferase</keyword>
<evidence type="ECO:0000256" key="5">
    <source>
        <dbReference type="ARBA" id="ARBA00022679"/>
    </source>
</evidence>